<gene>
    <name evidence="2" type="ORF">HaLaN_07495</name>
</gene>
<comment type="caution">
    <text evidence="2">The sequence shown here is derived from an EMBL/GenBank/DDBJ whole genome shotgun (WGS) entry which is preliminary data.</text>
</comment>
<proteinExistence type="predicted"/>
<name>A0A699Z8P5_HAELA</name>
<evidence type="ECO:0000313" key="3">
    <source>
        <dbReference type="Proteomes" id="UP000485058"/>
    </source>
</evidence>
<sequence length="99" mass="10693">MSSIDAIITDVTCERSEGGGHTSHHTPRSLSPGGSGDRLLSTGHVNTAVAGGATHWSEGWSCRWLRVAKDGVSKWGMRGVREECETRRFWRGERGGRGG</sequence>
<keyword evidence="3" id="KW-1185">Reference proteome</keyword>
<accession>A0A699Z8P5</accession>
<evidence type="ECO:0000256" key="1">
    <source>
        <dbReference type="SAM" id="MobiDB-lite"/>
    </source>
</evidence>
<dbReference type="EMBL" id="BLLF01000448">
    <property type="protein sequence ID" value="GFH11912.1"/>
    <property type="molecule type" value="Genomic_DNA"/>
</dbReference>
<feature type="region of interest" description="Disordered" evidence="1">
    <location>
        <begin position="12"/>
        <end position="42"/>
    </location>
</feature>
<protein>
    <submittedName>
        <fullName evidence="2">Uncharacterized protein</fullName>
    </submittedName>
</protein>
<evidence type="ECO:0000313" key="2">
    <source>
        <dbReference type="EMBL" id="GFH11912.1"/>
    </source>
</evidence>
<dbReference type="Proteomes" id="UP000485058">
    <property type="component" value="Unassembled WGS sequence"/>
</dbReference>
<organism evidence="2 3">
    <name type="scientific">Haematococcus lacustris</name>
    <name type="common">Green alga</name>
    <name type="synonym">Haematococcus pluvialis</name>
    <dbReference type="NCBI Taxonomy" id="44745"/>
    <lineage>
        <taxon>Eukaryota</taxon>
        <taxon>Viridiplantae</taxon>
        <taxon>Chlorophyta</taxon>
        <taxon>core chlorophytes</taxon>
        <taxon>Chlorophyceae</taxon>
        <taxon>CS clade</taxon>
        <taxon>Chlamydomonadales</taxon>
        <taxon>Haematococcaceae</taxon>
        <taxon>Haematococcus</taxon>
    </lineage>
</organism>
<reference evidence="2 3" key="1">
    <citation type="submission" date="2020-02" db="EMBL/GenBank/DDBJ databases">
        <title>Draft genome sequence of Haematococcus lacustris strain NIES-144.</title>
        <authorList>
            <person name="Morimoto D."/>
            <person name="Nakagawa S."/>
            <person name="Yoshida T."/>
            <person name="Sawayama S."/>
        </authorList>
    </citation>
    <scope>NUCLEOTIDE SEQUENCE [LARGE SCALE GENOMIC DNA]</scope>
    <source>
        <strain evidence="2 3">NIES-144</strain>
    </source>
</reference>
<dbReference type="AlphaFoldDB" id="A0A699Z8P5"/>